<dbReference type="Proteomes" id="UP000284706">
    <property type="component" value="Unassembled WGS sequence"/>
</dbReference>
<keyword evidence="1" id="KW-0812">Transmembrane</keyword>
<dbReference type="Gene3D" id="2.60.120.260">
    <property type="entry name" value="Galactose-binding domain-like"/>
    <property type="match status" value="1"/>
</dbReference>
<accession>A0A409W8Q3</accession>
<dbReference type="OrthoDB" id="2756615at2759"/>
<name>A0A409W8Q3_9AGAR</name>
<dbReference type="EMBL" id="NHYE01005305">
    <property type="protein sequence ID" value="PPQ74887.1"/>
    <property type="molecule type" value="Genomic_DNA"/>
</dbReference>
<keyword evidence="3" id="KW-1185">Reference proteome</keyword>
<dbReference type="InParanoid" id="A0A409W8Q3"/>
<reference evidence="2 3" key="1">
    <citation type="journal article" date="2018" name="Evol. Lett.">
        <title>Horizontal gene cluster transfer increased hallucinogenic mushroom diversity.</title>
        <authorList>
            <person name="Reynolds H.T."/>
            <person name="Vijayakumar V."/>
            <person name="Gluck-Thaler E."/>
            <person name="Korotkin H.B."/>
            <person name="Matheny P.B."/>
            <person name="Slot J.C."/>
        </authorList>
    </citation>
    <scope>NUCLEOTIDE SEQUENCE [LARGE SCALE GENOMIC DNA]</scope>
    <source>
        <strain evidence="2 3">SRW20</strain>
    </source>
</reference>
<keyword evidence="1" id="KW-1133">Transmembrane helix</keyword>
<gene>
    <name evidence="2" type="ORF">CVT26_011448</name>
</gene>
<proteinExistence type="predicted"/>
<feature type="transmembrane region" description="Helical" evidence="1">
    <location>
        <begin position="290"/>
        <end position="310"/>
    </location>
</feature>
<organism evidence="2 3">
    <name type="scientific">Gymnopilus dilepis</name>
    <dbReference type="NCBI Taxonomy" id="231916"/>
    <lineage>
        <taxon>Eukaryota</taxon>
        <taxon>Fungi</taxon>
        <taxon>Dikarya</taxon>
        <taxon>Basidiomycota</taxon>
        <taxon>Agaricomycotina</taxon>
        <taxon>Agaricomycetes</taxon>
        <taxon>Agaricomycetidae</taxon>
        <taxon>Agaricales</taxon>
        <taxon>Agaricineae</taxon>
        <taxon>Hymenogastraceae</taxon>
        <taxon>Gymnopilus</taxon>
    </lineage>
</organism>
<sequence>MAQTPVVLIDDQDPELGYLCPSYFERGAESSYNGTFATTEALGNACSNGWWNYSFQGTGIHVAAILLAQAPLYTVKLDDGDFEPQVGGGSYFSPTIPDGKHTITYALPNSGISLPLLDYLAITPGPSTPLLGRTLAVDDTDNSMSFSGSWSTLLPALKTKSPSLYRATAHWSSTVGDSLQFTFMGSSVSVFGIAANISLGNITTSYNLDGVSSTSGLPQGTIDSAPFVELFRADTESGTHTLTVDITGIQPSQALGIDFITYKASFDSISSLSDPSSAQHHGTLSTGSKIGITLGVLALTAILAGFLLLIRRRYRQPKNTKFRIYDSFETGDKKSTFPMQIGKQTYQL</sequence>
<protein>
    <submittedName>
        <fullName evidence="2">Uncharacterized protein</fullName>
    </submittedName>
</protein>
<dbReference type="AlphaFoldDB" id="A0A409W8Q3"/>
<keyword evidence="1" id="KW-0472">Membrane</keyword>
<evidence type="ECO:0000256" key="1">
    <source>
        <dbReference type="SAM" id="Phobius"/>
    </source>
</evidence>
<evidence type="ECO:0000313" key="2">
    <source>
        <dbReference type="EMBL" id="PPQ74887.1"/>
    </source>
</evidence>
<comment type="caution">
    <text evidence="2">The sequence shown here is derived from an EMBL/GenBank/DDBJ whole genome shotgun (WGS) entry which is preliminary data.</text>
</comment>
<evidence type="ECO:0000313" key="3">
    <source>
        <dbReference type="Proteomes" id="UP000284706"/>
    </source>
</evidence>